<dbReference type="STRING" id="1280837.A0A316V2X8"/>
<organism evidence="2 3">
    <name type="scientific">Meira miltonrushii</name>
    <dbReference type="NCBI Taxonomy" id="1280837"/>
    <lineage>
        <taxon>Eukaryota</taxon>
        <taxon>Fungi</taxon>
        <taxon>Dikarya</taxon>
        <taxon>Basidiomycota</taxon>
        <taxon>Ustilaginomycotina</taxon>
        <taxon>Exobasidiomycetes</taxon>
        <taxon>Exobasidiales</taxon>
        <taxon>Brachybasidiaceae</taxon>
        <taxon>Meira</taxon>
    </lineage>
</organism>
<dbReference type="RefSeq" id="XP_025352221.1">
    <property type="nucleotide sequence ID" value="XM_025499503.1"/>
</dbReference>
<gene>
    <name evidence="2" type="ORF">FA14DRAFT_162261</name>
</gene>
<proteinExistence type="predicted"/>
<keyword evidence="3" id="KW-1185">Reference proteome</keyword>
<dbReference type="FunCoup" id="A0A316V2X8">
    <property type="interactions" value="24"/>
</dbReference>
<dbReference type="InterPro" id="IPR023214">
    <property type="entry name" value="HAD_sf"/>
</dbReference>
<name>A0A316V2X8_9BASI</name>
<dbReference type="EMBL" id="KZ819606">
    <property type="protein sequence ID" value="PWN31919.1"/>
    <property type="molecule type" value="Genomic_DNA"/>
</dbReference>
<feature type="region of interest" description="Disordered" evidence="1">
    <location>
        <begin position="229"/>
        <end position="253"/>
    </location>
</feature>
<dbReference type="GeneID" id="37021284"/>
<dbReference type="Gene3D" id="3.40.50.1000">
    <property type="entry name" value="HAD superfamily/HAD-like"/>
    <property type="match status" value="1"/>
</dbReference>
<evidence type="ECO:0000313" key="3">
    <source>
        <dbReference type="Proteomes" id="UP000245771"/>
    </source>
</evidence>
<dbReference type="PANTHER" id="PTHR18901">
    <property type="entry name" value="2-DEOXYGLUCOSE-6-PHOSPHATE PHOSPHATASE 2"/>
    <property type="match status" value="1"/>
</dbReference>
<evidence type="ECO:0000256" key="1">
    <source>
        <dbReference type="SAM" id="MobiDB-lite"/>
    </source>
</evidence>
<dbReference type="InterPro" id="IPR023198">
    <property type="entry name" value="PGP-like_dom2"/>
</dbReference>
<dbReference type="PANTHER" id="PTHR18901:SF38">
    <property type="entry name" value="PSEUDOURIDINE-5'-PHOSPHATASE"/>
    <property type="match status" value="1"/>
</dbReference>
<protein>
    <submittedName>
        <fullName evidence="2">HAD-like protein</fullName>
    </submittedName>
</protein>
<dbReference type="OrthoDB" id="40579at2759"/>
<accession>A0A316V2X8</accession>
<dbReference type="Pfam" id="PF00702">
    <property type="entry name" value="Hydrolase"/>
    <property type="match status" value="1"/>
</dbReference>
<dbReference type="Gene3D" id="1.10.150.240">
    <property type="entry name" value="Putative phosphatase, domain 2"/>
    <property type="match status" value="1"/>
</dbReference>
<dbReference type="AlphaFoldDB" id="A0A316V2X8"/>
<dbReference type="Proteomes" id="UP000245771">
    <property type="component" value="Unassembled WGS sequence"/>
</dbReference>
<sequence length="253" mass="28071">MDGLLIDSEIVYTIVVNKILAPYGKEQTWEIKSRIMGTPERKATEILLSALWPPTATEKQDGQLFAADCPFTIDSFLSDRNMSLDGYFSKVKPMPGAVRLVQHLAKHNVPICLATGSKRRNYGIKSANNQDIFKHFADRIICGDDERLSRGKPFPDVFLLAAREGLGEKEGVRPLGEEYDGTLNGKESQFLVFEDAKPGVQAAKAAGMKVVWVPDPNLAALLKNDGEDLHPTQTLSSLEDFKPEQWGLPPFKK</sequence>
<evidence type="ECO:0000313" key="2">
    <source>
        <dbReference type="EMBL" id="PWN31919.1"/>
    </source>
</evidence>
<dbReference type="SUPFAM" id="SSF56784">
    <property type="entry name" value="HAD-like"/>
    <property type="match status" value="1"/>
</dbReference>
<dbReference type="InParanoid" id="A0A316V2X8"/>
<dbReference type="FunFam" id="1.10.150.240:FF:000001">
    <property type="entry name" value="Haloacid dehalogenase-like hydrolase domain"/>
    <property type="match status" value="1"/>
</dbReference>
<dbReference type="InterPro" id="IPR036412">
    <property type="entry name" value="HAD-like_sf"/>
</dbReference>
<dbReference type="GO" id="GO:0016791">
    <property type="term" value="F:phosphatase activity"/>
    <property type="evidence" value="ECO:0007669"/>
    <property type="project" value="TreeGrafter"/>
</dbReference>
<reference evidence="2 3" key="1">
    <citation type="journal article" date="2018" name="Mol. Biol. Evol.">
        <title>Broad Genomic Sampling Reveals a Smut Pathogenic Ancestry of the Fungal Clade Ustilaginomycotina.</title>
        <authorList>
            <person name="Kijpornyongpan T."/>
            <person name="Mondo S.J."/>
            <person name="Barry K."/>
            <person name="Sandor L."/>
            <person name="Lee J."/>
            <person name="Lipzen A."/>
            <person name="Pangilinan J."/>
            <person name="LaButti K."/>
            <person name="Hainaut M."/>
            <person name="Henrissat B."/>
            <person name="Grigoriev I.V."/>
            <person name="Spatafora J.W."/>
            <person name="Aime M.C."/>
        </authorList>
    </citation>
    <scope>NUCLEOTIDE SEQUENCE [LARGE SCALE GENOMIC DNA]</scope>
    <source>
        <strain evidence="2 3">MCA 3882</strain>
    </source>
</reference>